<dbReference type="Proteomes" id="UP000326924">
    <property type="component" value="Unassembled WGS sequence"/>
</dbReference>
<dbReference type="Pfam" id="PF04218">
    <property type="entry name" value="CENP-B_N"/>
    <property type="match status" value="1"/>
</dbReference>
<feature type="compositionally biased region" description="Pro residues" evidence="3">
    <location>
        <begin position="29"/>
        <end position="38"/>
    </location>
</feature>
<name>A0A5J5F725_9PEZI</name>
<dbReference type="EMBL" id="VXIS01000020">
    <property type="protein sequence ID" value="KAA8912755.1"/>
    <property type="molecule type" value="Genomic_DNA"/>
</dbReference>
<dbReference type="InterPro" id="IPR007889">
    <property type="entry name" value="HTH_Psq"/>
</dbReference>
<dbReference type="SMART" id="SM00674">
    <property type="entry name" value="CENPB"/>
    <property type="match status" value="1"/>
</dbReference>
<dbReference type="InterPro" id="IPR006600">
    <property type="entry name" value="HTH_CenpB_DNA-bd_dom"/>
</dbReference>
<evidence type="ECO:0000313" key="5">
    <source>
        <dbReference type="EMBL" id="KAA8912755.1"/>
    </source>
</evidence>
<dbReference type="Gene3D" id="1.10.10.60">
    <property type="entry name" value="Homeodomain-like"/>
    <property type="match status" value="2"/>
</dbReference>
<sequence>MTPNYMGLPPQWAQPLIPAASSGQQYSPMPQPIAPAPAPQLAAAASITAAPSNPTPSTSTPRRTLTDADRRRMCIFHEENPNVKQTEIGAMFGVERSTVSKVLRQKEKYLFPDDGSRSPVKRSKGKFPDIERALSVWAKNTRKQGITLTDAMIREKARFFASSLGISDTNFKVNSSTWLEKFKHKNNVHPNGRGRSESDVTGIRGRPSHTRTNSISSSMGGGLDDGSDSPMTMKHSRSQDSTGASSPESFMPMDFSGGYKAFQQQHHSGSVCSTPLSDAFTDAGTIATLGPTSPNSPYFSPDTRLDSAQPSPSFPSHHARIPPGIHQRPRSQTFPLLPVDGSYISPSPSSEPLTPKMIQSGAPLASPMPEVPNPLASPHMTPSSSSQTDLSGAESPQTPSGVAPSKDDAKKALEVVMSFLRQQPVGFVEQDEYVMVDKLLEKFGLNTVQEVEAGAGGAAGADTNMSFSGNLP</sequence>
<dbReference type="InterPro" id="IPR009057">
    <property type="entry name" value="Homeodomain-like_sf"/>
</dbReference>
<protein>
    <recommendedName>
        <fullName evidence="4">HTH CENPB-type domain-containing protein</fullName>
    </recommendedName>
</protein>
<dbReference type="OrthoDB" id="9909311at2759"/>
<evidence type="ECO:0000313" key="6">
    <source>
        <dbReference type="Proteomes" id="UP000326924"/>
    </source>
</evidence>
<comment type="caution">
    <text evidence="5">The sequence shown here is derived from an EMBL/GenBank/DDBJ whole genome shotgun (WGS) entry which is preliminary data.</text>
</comment>
<dbReference type="GO" id="GO:0005634">
    <property type="term" value="C:nucleus"/>
    <property type="evidence" value="ECO:0007669"/>
    <property type="project" value="TreeGrafter"/>
</dbReference>
<dbReference type="PANTHER" id="PTHR19303">
    <property type="entry name" value="TRANSPOSON"/>
    <property type="match status" value="1"/>
</dbReference>
<gene>
    <name evidence="5" type="ORF">FN846DRAFT_773122</name>
</gene>
<feature type="domain" description="HTH CENPB-type" evidence="4">
    <location>
        <begin position="118"/>
        <end position="192"/>
    </location>
</feature>
<evidence type="ECO:0000256" key="1">
    <source>
        <dbReference type="ARBA" id="ARBA00023125"/>
    </source>
</evidence>
<feature type="compositionally biased region" description="Polar residues" evidence="3">
    <location>
        <begin position="380"/>
        <end position="400"/>
    </location>
</feature>
<feature type="compositionally biased region" description="Polar residues" evidence="3">
    <location>
        <begin position="239"/>
        <end position="248"/>
    </location>
</feature>
<evidence type="ECO:0000259" key="4">
    <source>
        <dbReference type="PROSITE" id="PS51253"/>
    </source>
</evidence>
<feature type="region of interest" description="Disordered" evidence="3">
    <location>
        <begin position="285"/>
        <end position="407"/>
    </location>
</feature>
<reference evidence="5 6" key="1">
    <citation type="submission" date="2019-09" db="EMBL/GenBank/DDBJ databases">
        <title>Draft genome of the ectomycorrhizal ascomycete Sphaerosporella brunnea.</title>
        <authorList>
            <consortium name="DOE Joint Genome Institute"/>
            <person name="Benucci G.M."/>
            <person name="Marozzi G."/>
            <person name="Antonielli L."/>
            <person name="Sanchez S."/>
            <person name="Marco P."/>
            <person name="Wang X."/>
            <person name="Falini L.B."/>
            <person name="Barry K."/>
            <person name="Haridas S."/>
            <person name="Lipzen A."/>
            <person name="Labutti K."/>
            <person name="Grigoriev I.V."/>
            <person name="Murat C."/>
            <person name="Martin F."/>
            <person name="Albertini E."/>
            <person name="Donnini D."/>
            <person name="Bonito G."/>
        </authorList>
    </citation>
    <scope>NUCLEOTIDE SEQUENCE [LARGE SCALE GENOMIC DNA]</scope>
    <source>
        <strain evidence="5 6">Sb_GMNB300</strain>
    </source>
</reference>
<dbReference type="InParanoid" id="A0A5J5F725"/>
<feature type="region of interest" description="Disordered" evidence="3">
    <location>
        <begin position="1"/>
        <end position="65"/>
    </location>
</feature>
<dbReference type="AlphaFoldDB" id="A0A5J5F725"/>
<dbReference type="GO" id="GO:0003677">
    <property type="term" value="F:DNA binding"/>
    <property type="evidence" value="ECO:0007669"/>
    <property type="project" value="UniProtKB-KW"/>
</dbReference>
<keyword evidence="1" id="KW-0238">DNA-binding</keyword>
<feature type="compositionally biased region" description="Low complexity" evidence="3">
    <location>
        <begin position="39"/>
        <end position="63"/>
    </location>
</feature>
<dbReference type="PROSITE" id="PS51253">
    <property type="entry name" value="HTH_CENPB"/>
    <property type="match status" value="1"/>
</dbReference>
<keyword evidence="6" id="KW-1185">Reference proteome</keyword>
<proteinExistence type="predicted"/>
<feature type="region of interest" description="Disordered" evidence="3">
    <location>
        <begin position="184"/>
        <end position="256"/>
    </location>
</feature>
<evidence type="ECO:0000256" key="2">
    <source>
        <dbReference type="ARBA" id="ARBA00023242"/>
    </source>
</evidence>
<evidence type="ECO:0000256" key="3">
    <source>
        <dbReference type="SAM" id="MobiDB-lite"/>
    </source>
</evidence>
<keyword evidence="2" id="KW-0539">Nucleus</keyword>
<accession>A0A5J5F725</accession>
<dbReference type="PANTHER" id="PTHR19303:SF70">
    <property type="entry name" value="HTH CENPB-TYPE DOMAIN-CONTAINING PROTEIN"/>
    <property type="match status" value="1"/>
</dbReference>
<dbReference type="InterPro" id="IPR050863">
    <property type="entry name" value="CenT-Element_Derived"/>
</dbReference>
<organism evidence="5 6">
    <name type="scientific">Sphaerosporella brunnea</name>
    <dbReference type="NCBI Taxonomy" id="1250544"/>
    <lineage>
        <taxon>Eukaryota</taxon>
        <taxon>Fungi</taxon>
        <taxon>Dikarya</taxon>
        <taxon>Ascomycota</taxon>
        <taxon>Pezizomycotina</taxon>
        <taxon>Pezizomycetes</taxon>
        <taxon>Pezizales</taxon>
        <taxon>Pyronemataceae</taxon>
        <taxon>Sphaerosporella</taxon>
    </lineage>
</organism>
<dbReference type="Pfam" id="PF03221">
    <property type="entry name" value="HTH_Tnp_Tc5"/>
    <property type="match status" value="1"/>
</dbReference>
<dbReference type="SUPFAM" id="SSF46689">
    <property type="entry name" value="Homeodomain-like"/>
    <property type="match status" value="2"/>
</dbReference>